<evidence type="ECO:0000256" key="1">
    <source>
        <dbReference type="SAM" id="Coils"/>
    </source>
</evidence>
<dbReference type="PANTHER" id="PTHR21656">
    <property type="entry name" value="MALE-SPECIFIC LETHAL-1 PROTEIN"/>
    <property type="match status" value="1"/>
</dbReference>
<dbReference type="Proteomes" id="UP001359485">
    <property type="component" value="Unassembled WGS sequence"/>
</dbReference>
<accession>A0ABR1B690</accession>
<dbReference type="Gene3D" id="6.10.250.2000">
    <property type="match status" value="1"/>
</dbReference>
<feature type="region of interest" description="Disordered" evidence="2">
    <location>
        <begin position="133"/>
        <end position="165"/>
    </location>
</feature>
<dbReference type="InterPro" id="IPR026711">
    <property type="entry name" value="Msl-1"/>
</dbReference>
<keyword evidence="1" id="KW-0175">Coiled coil</keyword>
<dbReference type="InterPro" id="IPR029332">
    <property type="entry name" value="PEHE_dom"/>
</dbReference>
<protein>
    <recommendedName>
        <fullName evidence="3">PEHE domain-containing protein</fullName>
    </recommendedName>
</protein>
<feature type="compositionally biased region" description="Polar residues" evidence="2">
    <location>
        <begin position="153"/>
        <end position="164"/>
    </location>
</feature>
<comment type="caution">
    <text evidence="4">The sequence shown here is derived from an EMBL/GenBank/DDBJ whole genome shotgun (WGS) entry which is preliminary data.</text>
</comment>
<dbReference type="PANTHER" id="PTHR21656:SF2">
    <property type="entry name" value="MALE-SPECIFIC LETHAL 1 HOMOLOG"/>
    <property type="match status" value="1"/>
</dbReference>
<gene>
    <name evidence="4" type="ORF">RUM44_000163</name>
</gene>
<sequence>MSKVSPMVNGENNCGGGCGVVGGGEFGNSNVNMVAMMDSRSNKNQDFAATQDKCPKLYSCDFDHMYASVNDLSCTASQVKEAKHLKELLLLHLDLIQQQSEQIVTKDKQIAALKQDYETLKLRFERMERRVTLKRHKGSSTDKSDSIVPQPGNVDNATTQVQSETDVKSPLMGLTVVKEEVELGKESSDAGTGRRRIYKRNSQDGDVGKRRRVSTGSGVLKTMCGKKKRTTSLSSDKLKNYSGSIGDVCYGETDKRVKDRLKLRTNSAYYTIVGECDSCWSAGETPGADEFKEEAQVQVPTWREKPIAPSYVMEGTENLGDDVFSKRHQRLEIDERRRKRWDIQRIREQNHVDKLKQKLNKHQNTQSSEHPLSSFFPSIDDLEEISIEEGLPVLAFGLEIPLFENSEFSLPWSIHLQKKQKISPAS</sequence>
<feature type="region of interest" description="Disordered" evidence="2">
    <location>
        <begin position="184"/>
        <end position="218"/>
    </location>
</feature>
<evidence type="ECO:0000313" key="4">
    <source>
        <dbReference type="EMBL" id="KAK6634916.1"/>
    </source>
</evidence>
<evidence type="ECO:0000259" key="3">
    <source>
        <dbReference type="PROSITE" id="PS52052"/>
    </source>
</evidence>
<dbReference type="EMBL" id="JAWJWF010000003">
    <property type="protein sequence ID" value="KAK6634916.1"/>
    <property type="molecule type" value="Genomic_DNA"/>
</dbReference>
<dbReference type="SMART" id="SM01300">
    <property type="entry name" value="PEHE"/>
    <property type="match status" value="1"/>
</dbReference>
<proteinExistence type="predicted"/>
<reference evidence="4 5" key="1">
    <citation type="submission" date="2023-09" db="EMBL/GenBank/DDBJ databases">
        <title>Genomes of two closely related lineages of the louse Polyplax serrata with different host specificities.</title>
        <authorList>
            <person name="Martinu J."/>
            <person name="Tarabai H."/>
            <person name="Stefka J."/>
            <person name="Hypsa V."/>
        </authorList>
    </citation>
    <scope>NUCLEOTIDE SEQUENCE [LARGE SCALE GENOMIC DNA]</scope>
    <source>
        <strain evidence="4">98ZLc_SE</strain>
    </source>
</reference>
<dbReference type="Pfam" id="PF15275">
    <property type="entry name" value="PEHE"/>
    <property type="match status" value="1"/>
</dbReference>
<dbReference type="Gene3D" id="1.20.5.170">
    <property type="match status" value="1"/>
</dbReference>
<evidence type="ECO:0000313" key="5">
    <source>
        <dbReference type="Proteomes" id="UP001359485"/>
    </source>
</evidence>
<name>A0ABR1B690_POLSC</name>
<dbReference type="PROSITE" id="PS52052">
    <property type="entry name" value="PEHE"/>
    <property type="match status" value="1"/>
</dbReference>
<feature type="domain" description="PEHE" evidence="3">
    <location>
        <begin position="296"/>
        <end position="412"/>
    </location>
</feature>
<keyword evidence="5" id="KW-1185">Reference proteome</keyword>
<organism evidence="4 5">
    <name type="scientific">Polyplax serrata</name>
    <name type="common">Common mouse louse</name>
    <dbReference type="NCBI Taxonomy" id="468196"/>
    <lineage>
        <taxon>Eukaryota</taxon>
        <taxon>Metazoa</taxon>
        <taxon>Ecdysozoa</taxon>
        <taxon>Arthropoda</taxon>
        <taxon>Hexapoda</taxon>
        <taxon>Insecta</taxon>
        <taxon>Pterygota</taxon>
        <taxon>Neoptera</taxon>
        <taxon>Paraneoptera</taxon>
        <taxon>Psocodea</taxon>
        <taxon>Troctomorpha</taxon>
        <taxon>Phthiraptera</taxon>
        <taxon>Anoplura</taxon>
        <taxon>Polyplacidae</taxon>
        <taxon>Polyplax</taxon>
    </lineage>
</organism>
<evidence type="ECO:0000256" key="2">
    <source>
        <dbReference type="SAM" id="MobiDB-lite"/>
    </source>
</evidence>
<feature type="coiled-coil region" evidence="1">
    <location>
        <begin position="96"/>
        <end position="130"/>
    </location>
</feature>